<evidence type="ECO:0000313" key="4">
    <source>
        <dbReference type="Proteomes" id="UP001163203"/>
    </source>
</evidence>
<feature type="compositionally biased region" description="Basic and acidic residues" evidence="1">
    <location>
        <begin position="55"/>
        <end position="68"/>
    </location>
</feature>
<protein>
    <submittedName>
        <fullName evidence="3">Uncharacterized protein</fullName>
    </submittedName>
</protein>
<evidence type="ECO:0000313" key="3">
    <source>
        <dbReference type="EMBL" id="WAL67903.1"/>
    </source>
</evidence>
<proteinExistence type="predicted"/>
<dbReference type="RefSeq" id="WP_268757998.1">
    <property type="nucleotide sequence ID" value="NZ_CP113836.1"/>
</dbReference>
<accession>A0ABY7B9S9</accession>
<keyword evidence="4" id="KW-1185">Reference proteome</keyword>
<dbReference type="EMBL" id="CP113836">
    <property type="protein sequence ID" value="WAL67903.1"/>
    <property type="molecule type" value="Genomic_DNA"/>
</dbReference>
<gene>
    <name evidence="3" type="ORF">ORV05_09065</name>
</gene>
<reference evidence="3" key="1">
    <citation type="submission" date="2022-11" db="EMBL/GenBank/DDBJ databases">
        <authorList>
            <person name="Mo P."/>
        </authorList>
    </citation>
    <scope>NUCLEOTIDE SEQUENCE</scope>
    <source>
        <strain evidence="3">HUAS 11-8</strain>
    </source>
</reference>
<dbReference type="Proteomes" id="UP001163203">
    <property type="component" value="Chromosome"/>
</dbReference>
<keyword evidence="2" id="KW-0812">Transmembrane</keyword>
<feature type="transmembrane region" description="Helical" evidence="2">
    <location>
        <begin position="6"/>
        <end position="25"/>
    </location>
</feature>
<organism evidence="3 4">
    <name type="scientific">Amycolatopsis cynarae</name>
    <dbReference type="NCBI Taxonomy" id="2995223"/>
    <lineage>
        <taxon>Bacteria</taxon>
        <taxon>Bacillati</taxon>
        <taxon>Actinomycetota</taxon>
        <taxon>Actinomycetes</taxon>
        <taxon>Pseudonocardiales</taxon>
        <taxon>Pseudonocardiaceae</taxon>
        <taxon>Amycolatopsis</taxon>
    </lineage>
</organism>
<evidence type="ECO:0000256" key="1">
    <source>
        <dbReference type="SAM" id="MobiDB-lite"/>
    </source>
</evidence>
<keyword evidence="2" id="KW-0472">Membrane</keyword>
<sequence>MDLLHMVLRPIIVGALVAFVSWLSITVRKRKVARAEAAAPAPVEDRSQTLLRQAQRFDSERDSLEARGQRPEALAQARAAADSWRQLAHLRPGRFQTELQAALTRLDDLQKTAGHA</sequence>
<keyword evidence="2" id="KW-1133">Transmembrane helix</keyword>
<feature type="region of interest" description="Disordered" evidence="1">
    <location>
        <begin position="35"/>
        <end position="68"/>
    </location>
</feature>
<name>A0ABY7B9S9_9PSEU</name>
<evidence type="ECO:0000256" key="2">
    <source>
        <dbReference type="SAM" id="Phobius"/>
    </source>
</evidence>